<organism evidence="3 4">
    <name type="scientific">candidate division TA06 bacterium 34_109</name>
    <dbReference type="NCBI Taxonomy" id="1635277"/>
    <lineage>
        <taxon>Bacteria</taxon>
        <taxon>Bacteria division TA06</taxon>
    </lineage>
</organism>
<comment type="caution">
    <text evidence="3">The sequence shown here is derived from an EMBL/GenBank/DDBJ whole genome shotgun (WGS) entry which is preliminary data.</text>
</comment>
<reference evidence="4" key="1">
    <citation type="journal article" date="2015" name="MBio">
        <title>Genome-Resolved Metagenomic Analysis Reveals Roles for Candidate Phyla and Other Microbial Community Members in Biogeochemical Transformations in Oil Reservoirs.</title>
        <authorList>
            <person name="Hu P."/>
            <person name="Tom L."/>
            <person name="Singh A."/>
            <person name="Thomas B.C."/>
            <person name="Baker B.J."/>
            <person name="Piceno Y.M."/>
            <person name="Andersen G.L."/>
            <person name="Banfield J.F."/>
        </authorList>
    </citation>
    <scope>NUCLEOTIDE SEQUENCE [LARGE SCALE GENOMIC DNA]</scope>
</reference>
<dbReference type="Gene3D" id="3.40.50.720">
    <property type="entry name" value="NAD(P)-binding Rossmann-like Domain"/>
    <property type="match status" value="1"/>
</dbReference>
<dbReference type="AlphaFoldDB" id="A0A117M6K6"/>
<comment type="similarity">
    <text evidence="1">Belongs to the NAD(P)-dependent epimerase/dehydratase family.</text>
</comment>
<accession>A0A117M6K6</accession>
<dbReference type="Pfam" id="PF01370">
    <property type="entry name" value="Epimerase"/>
    <property type="match status" value="1"/>
</dbReference>
<dbReference type="InterPro" id="IPR001509">
    <property type="entry name" value="Epimerase_deHydtase"/>
</dbReference>
<gene>
    <name evidence="3" type="ORF">XE03_0943</name>
</gene>
<dbReference type="Proteomes" id="UP000053467">
    <property type="component" value="Unassembled WGS sequence"/>
</dbReference>
<evidence type="ECO:0000256" key="1">
    <source>
        <dbReference type="ARBA" id="ARBA00007637"/>
    </source>
</evidence>
<dbReference type="SUPFAM" id="SSF51735">
    <property type="entry name" value="NAD(P)-binding Rossmann-fold domains"/>
    <property type="match status" value="1"/>
</dbReference>
<feature type="domain" description="NAD-dependent epimerase/dehydratase" evidence="2">
    <location>
        <begin position="9"/>
        <end position="247"/>
    </location>
</feature>
<dbReference type="InterPro" id="IPR036291">
    <property type="entry name" value="NAD(P)-bd_dom_sf"/>
</dbReference>
<protein>
    <recommendedName>
        <fullName evidence="2">NAD-dependent epimerase/dehydratase domain-containing protein</fullName>
    </recommendedName>
</protein>
<dbReference type="PANTHER" id="PTHR43000">
    <property type="entry name" value="DTDP-D-GLUCOSE 4,6-DEHYDRATASE-RELATED"/>
    <property type="match status" value="1"/>
</dbReference>
<proteinExistence type="inferred from homology"/>
<evidence type="ECO:0000259" key="2">
    <source>
        <dbReference type="Pfam" id="PF01370"/>
    </source>
</evidence>
<sequence length="325" mass="37686">MKKLKIKSVLLLGGLGFIGYNLSKYLLEKGLNVTILDSKNVSSGYNDFHLINLKKERVNVIEDSIGNAEKYKEQIKNSDCVVDLAALISHYDSMRSPLFDIENNTIEHIKFLEVLKNFKNKKVIYISTRQVYGRQEKFPVDENSNLNPIDVNSINKYTTEMYYSLYSRYYGFPLTILRLSNIYGEGMHIKDKRLSFIGWFFNRVITNNPIELYSDGSTLRDLLYVKDLVRTIYNSILVESTGIFNVGSENSYPLKFIAEKLVKLNPKSSIIYVPFPDELKSIDIGSFKPDISKAKEFLNHKEETTLEEGLKNTYDYYQKYKGYYL</sequence>
<dbReference type="EMBL" id="LGGX01000007">
    <property type="protein sequence ID" value="KUK87147.1"/>
    <property type="molecule type" value="Genomic_DNA"/>
</dbReference>
<name>A0A117M6K6_UNCT6</name>
<evidence type="ECO:0000313" key="4">
    <source>
        <dbReference type="Proteomes" id="UP000053467"/>
    </source>
</evidence>
<evidence type="ECO:0000313" key="3">
    <source>
        <dbReference type="EMBL" id="KUK87147.1"/>
    </source>
</evidence>